<proteinExistence type="predicted"/>
<dbReference type="Proteomes" id="UP000265800">
    <property type="component" value="Unassembled WGS sequence"/>
</dbReference>
<comment type="caution">
    <text evidence="1">The sequence shown here is derived from an EMBL/GenBank/DDBJ whole genome shotgun (WGS) entry which is preliminary data.</text>
</comment>
<dbReference type="EMBL" id="QWKZ01000030">
    <property type="protein sequence ID" value="RIH86645.1"/>
    <property type="molecule type" value="Genomic_DNA"/>
</dbReference>
<evidence type="ECO:0000313" key="1">
    <source>
        <dbReference type="EMBL" id="RIH86645.1"/>
    </source>
</evidence>
<dbReference type="OrthoDB" id="9797795at2"/>
<name>A0A399ES65_9DEIN</name>
<gene>
    <name evidence="1" type="ORF">Mlute_01215</name>
</gene>
<protein>
    <submittedName>
        <fullName evidence="1">Uncharacterized protein</fullName>
    </submittedName>
</protein>
<dbReference type="RefSeq" id="WP_147371039.1">
    <property type="nucleotide sequence ID" value="NZ_QWKZ01000030.1"/>
</dbReference>
<sequence length="288" mass="31139">MPLLQVPRPLCLGEGQLVDLGAFWDQPLFRGLLLLGTLEGAQLQQIPEGFSLWALGALEVGATLPFGQVAWLRGPGGLLTNLVVVRPRQASPALWGKAWCLLEGHLIGFDLGGLEPFDLGVRLNLPALTGLVLALSKGGLRVLALPEALTLEDTAGQTLPGRIPFGLPVRLRYDGERLGELVFMAFEGVPEPSAFLCYLGALPERRRKRFLLMEEADLGLVTLDAHLHRLCLRPCSEGVVLAHLPGHLCLFGEQGPLFPERLLPFGGSVAFWEVDSKACVGLLDVLEP</sequence>
<accession>A0A399ES65</accession>
<dbReference type="AlphaFoldDB" id="A0A399ES65"/>
<evidence type="ECO:0000313" key="2">
    <source>
        <dbReference type="Proteomes" id="UP000265800"/>
    </source>
</evidence>
<keyword evidence="2" id="KW-1185">Reference proteome</keyword>
<reference evidence="1 2" key="1">
    <citation type="submission" date="2018-08" db="EMBL/GenBank/DDBJ databases">
        <title>Meiothermus luteus KCTC 52599 genome sequencing project.</title>
        <authorList>
            <person name="Da Costa M.S."/>
            <person name="Albuquerque L."/>
            <person name="Raposo P."/>
            <person name="Froufe H.J.C."/>
            <person name="Barroso C.S."/>
            <person name="Egas C."/>
        </authorList>
    </citation>
    <scope>NUCLEOTIDE SEQUENCE [LARGE SCALE GENOMIC DNA]</scope>
    <source>
        <strain evidence="1 2">KCTC 52599</strain>
    </source>
</reference>
<organism evidence="1 2">
    <name type="scientific">Meiothermus luteus</name>
    <dbReference type="NCBI Taxonomy" id="2026184"/>
    <lineage>
        <taxon>Bacteria</taxon>
        <taxon>Thermotogati</taxon>
        <taxon>Deinococcota</taxon>
        <taxon>Deinococci</taxon>
        <taxon>Thermales</taxon>
        <taxon>Thermaceae</taxon>
        <taxon>Meiothermus</taxon>
    </lineage>
</organism>